<name>A0ABU7UAM5_LELAM</name>
<comment type="similarity">
    <text evidence="4">Belongs to the MT-A70-like family.</text>
</comment>
<evidence type="ECO:0000313" key="5">
    <source>
        <dbReference type="EMBL" id="MEE9684008.1"/>
    </source>
</evidence>
<protein>
    <submittedName>
        <fullName evidence="5">MT-A70 family methyltransferase</fullName>
    </submittedName>
</protein>
<keyword evidence="6" id="KW-1185">Reference proteome</keyword>
<reference evidence="5 6" key="1">
    <citation type="submission" date="2023-10" db="EMBL/GenBank/DDBJ databases">
        <title>Wastewater isolates of ESBL- and carbapenemase-producing Gram-negative bacteria from New Zealand.</title>
        <authorList>
            <person name="Straub C."/>
            <person name="Weaver L."/>
            <person name="Cornelius A."/>
            <person name="Mcgill E."/>
            <person name="Dyet K."/>
            <person name="White L."/>
            <person name="Pattis I."/>
        </authorList>
    </citation>
    <scope>NUCLEOTIDE SEQUENCE [LARGE SCALE GENOMIC DNA]</scope>
    <source>
        <strain evidence="5 6">ESBL35</strain>
    </source>
</reference>
<proteinExistence type="inferred from homology"/>
<comment type="caution">
    <text evidence="5">The sequence shown here is derived from an EMBL/GenBank/DDBJ whole genome shotgun (WGS) entry which is preliminary data.</text>
</comment>
<dbReference type="GO" id="GO:0008168">
    <property type="term" value="F:methyltransferase activity"/>
    <property type="evidence" value="ECO:0007669"/>
    <property type="project" value="UniProtKB-KW"/>
</dbReference>
<keyword evidence="3" id="KW-0949">S-adenosyl-L-methionine</keyword>
<dbReference type="Pfam" id="PF05063">
    <property type="entry name" value="MT-A70"/>
    <property type="match status" value="2"/>
</dbReference>
<dbReference type="Proteomes" id="UP001335910">
    <property type="component" value="Unassembled WGS sequence"/>
</dbReference>
<dbReference type="InterPro" id="IPR002052">
    <property type="entry name" value="DNA_methylase_N6_adenine_CS"/>
</dbReference>
<dbReference type="PANTHER" id="PTHR12829">
    <property type="entry name" value="N6-ADENOSINE-METHYLTRANSFERASE"/>
    <property type="match status" value="1"/>
</dbReference>
<dbReference type="SUPFAM" id="SSF53335">
    <property type="entry name" value="S-adenosyl-L-methionine-dependent methyltransferases"/>
    <property type="match status" value="1"/>
</dbReference>
<dbReference type="GO" id="GO:0032259">
    <property type="term" value="P:methylation"/>
    <property type="evidence" value="ECO:0007669"/>
    <property type="project" value="UniProtKB-KW"/>
</dbReference>
<evidence type="ECO:0000256" key="1">
    <source>
        <dbReference type="ARBA" id="ARBA00022603"/>
    </source>
</evidence>
<dbReference type="PROSITE" id="PS00092">
    <property type="entry name" value="N6_MTASE"/>
    <property type="match status" value="1"/>
</dbReference>
<organism evidence="5 6">
    <name type="scientific">Lelliottia amnigena</name>
    <name type="common">Enterobacter amnigenus</name>
    <dbReference type="NCBI Taxonomy" id="61646"/>
    <lineage>
        <taxon>Bacteria</taxon>
        <taxon>Pseudomonadati</taxon>
        <taxon>Pseudomonadota</taxon>
        <taxon>Gammaproteobacteria</taxon>
        <taxon>Enterobacterales</taxon>
        <taxon>Enterobacteriaceae</taxon>
        <taxon>Lelliottia</taxon>
    </lineage>
</organism>
<evidence type="ECO:0000256" key="2">
    <source>
        <dbReference type="ARBA" id="ARBA00022679"/>
    </source>
</evidence>
<dbReference type="InterPro" id="IPR007757">
    <property type="entry name" value="MT-A70-like"/>
</dbReference>
<evidence type="ECO:0000256" key="3">
    <source>
        <dbReference type="ARBA" id="ARBA00022691"/>
    </source>
</evidence>
<dbReference type="PANTHER" id="PTHR12829:SF7">
    <property type="entry name" value="N6-ADENOSINE-METHYLTRANSFERASE CATALYTIC SUBUNIT"/>
    <property type="match status" value="1"/>
</dbReference>
<dbReference type="RefSeq" id="WP_331389679.1">
    <property type="nucleotide sequence ID" value="NZ_JAZKLB010000001.1"/>
</dbReference>
<dbReference type="InterPro" id="IPR029063">
    <property type="entry name" value="SAM-dependent_MTases_sf"/>
</dbReference>
<dbReference type="PROSITE" id="PS51143">
    <property type="entry name" value="MT_A70"/>
    <property type="match status" value="1"/>
</dbReference>
<sequence>MNKYSLIYADPPWEYCNTSSNGAAEDHYETMKLIDIKRLPVWELSAEDAVLAMWFTGTHTREAIALAEAWGFKVRTMKGLTWVKFNPLAEQHINKALTSGNVEDFYDFLDLLNVQTRMNGGNYTRANTEDMLIATRGKGLERLNASVKQVIYSPLGEHSQKPAEARFRLEQLYGDVPRIELFSRCGAPGWHHWGNQARSPDVELVSGWAVPISKSKERAA</sequence>
<evidence type="ECO:0000313" key="6">
    <source>
        <dbReference type="Proteomes" id="UP001335910"/>
    </source>
</evidence>
<accession>A0ABU7UAM5</accession>
<keyword evidence="2" id="KW-0808">Transferase</keyword>
<evidence type="ECO:0000256" key="4">
    <source>
        <dbReference type="PROSITE-ProRule" id="PRU00489"/>
    </source>
</evidence>
<dbReference type="EMBL" id="JAZKLI010000001">
    <property type="protein sequence ID" value="MEE9684008.1"/>
    <property type="molecule type" value="Genomic_DNA"/>
</dbReference>
<keyword evidence="1 5" id="KW-0489">Methyltransferase</keyword>
<gene>
    <name evidence="5" type="ORF">V4839_11055</name>
</gene>